<dbReference type="STRING" id="400727.A0A2T7P2M3"/>
<accession>A0A2T7P2M3</accession>
<dbReference type="InterPro" id="IPR017452">
    <property type="entry name" value="GPCR_Rhodpsn_7TM"/>
</dbReference>
<keyword evidence="3 9" id="KW-1133">Transmembrane helix</keyword>
<keyword evidence="12" id="KW-1185">Reference proteome</keyword>
<evidence type="ECO:0000256" key="1">
    <source>
        <dbReference type="ARBA" id="ARBA00004141"/>
    </source>
</evidence>
<comment type="subcellular location">
    <subcellularLocation>
        <location evidence="1">Membrane</location>
        <topology evidence="1">Multi-pass membrane protein</topology>
    </subcellularLocation>
</comment>
<dbReference type="PROSITE" id="PS50262">
    <property type="entry name" value="G_PROTEIN_RECEP_F1_2"/>
    <property type="match status" value="1"/>
</dbReference>
<dbReference type="PANTHER" id="PTHR45695:SF9">
    <property type="entry name" value="LEUCOKININ RECEPTOR"/>
    <property type="match status" value="1"/>
</dbReference>
<evidence type="ECO:0000259" key="10">
    <source>
        <dbReference type="PROSITE" id="PS50262"/>
    </source>
</evidence>
<dbReference type="EMBL" id="PZQS01000007">
    <property type="protein sequence ID" value="PVD27661.1"/>
    <property type="molecule type" value="Genomic_DNA"/>
</dbReference>
<evidence type="ECO:0000256" key="6">
    <source>
        <dbReference type="ARBA" id="ARBA00023170"/>
    </source>
</evidence>
<evidence type="ECO:0000256" key="9">
    <source>
        <dbReference type="SAM" id="Phobius"/>
    </source>
</evidence>
<name>A0A2T7P2M3_POMCA</name>
<dbReference type="PROSITE" id="PS00237">
    <property type="entry name" value="G_PROTEIN_RECEP_F1_1"/>
    <property type="match status" value="1"/>
</dbReference>
<evidence type="ECO:0000256" key="8">
    <source>
        <dbReference type="RuleBase" id="RU000688"/>
    </source>
</evidence>
<dbReference type="Pfam" id="PF00001">
    <property type="entry name" value="7tm_1"/>
    <property type="match status" value="1"/>
</dbReference>
<sequence length="349" mass="38818">MEVVDPGWIVTVLFNFTSDDDDMPKGDQYLDPEALLVNRHKQPFTIALIIIYALNFTVGLVGNVFVILVILRHRHMRTLTNVFFLNLTVGDLMVVCVCLPITLGNYIYRDWVYGQAMCKLTPFLQGMAVGVSVLSMMSISLNRYFAILRPLRAKMVFSRGKVGVMLVLIWLLSAAAVCPLLVINHVTAYGLEGVFKARVCVERWGSQEARQFFNLLIFSLLFVLPLCLMAALYTRISMELFASDVHLFEAANNGKHSSGGGGGGMGGGGNAQASRLLRQRRKTVRSLILLVVLFGVSWLPFYVVNIWLDFNSGDYTAPQILTFIYPIVQVAPLFLIIAAQASRNDIGKL</sequence>
<keyword evidence="6 8" id="KW-0675">Receptor</keyword>
<dbReference type="CDD" id="cd14993">
    <property type="entry name" value="7tmA_CCKR-like"/>
    <property type="match status" value="1"/>
</dbReference>
<keyword evidence="5 9" id="KW-0472">Membrane</keyword>
<feature type="domain" description="G-protein coupled receptors family 1 profile" evidence="10">
    <location>
        <begin position="62"/>
        <end position="335"/>
    </location>
</feature>
<dbReference type="GO" id="GO:0004930">
    <property type="term" value="F:G protein-coupled receptor activity"/>
    <property type="evidence" value="ECO:0007669"/>
    <property type="project" value="UniProtKB-KW"/>
</dbReference>
<feature type="transmembrane region" description="Helical" evidence="9">
    <location>
        <begin position="83"/>
        <end position="103"/>
    </location>
</feature>
<evidence type="ECO:0000256" key="5">
    <source>
        <dbReference type="ARBA" id="ARBA00023136"/>
    </source>
</evidence>
<feature type="transmembrane region" description="Helical" evidence="9">
    <location>
        <begin position="123"/>
        <end position="141"/>
    </location>
</feature>
<comment type="similarity">
    <text evidence="8">Belongs to the G-protein coupled receptor 1 family.</text>
</comment>
<feature type="transmembrane region" description="Helical" evidence="9">
    <location>
        <begin position="44"/>
        <end position="71"/>
    </location>
</feature>
<keyword evidence="2 8" id="KW-0812">Transmembrane</keyword>
<dbReference type="InterPro" id="IPR000276">
    <property type="entry name" value="GPCR_Rhodpsn"/>
</dbReference>
<feature type="transmembrane region" description="Helical" evidence="9">
    <location>
        <begin position="212"/>
        <end position="233"/>
    </location>
</feature>
<keyword evidence="7 8" id="KW-0807">Transducer</keyword>
<evidence type="ECO:0000313" key="11">
    <source>
        <dbReference type="EMBL" id="PVD27661.1"/>
    </source>
</evidence>
<dbReference type="SUPFAM" id="SSF81321">
    <property type="entry name" value="Family A G protein-coupled receptor-like"/>
    <property type="match status" value="1"/>
</dbReference>
<keyword evidence="4 8" id="KW-0297">G-protein coupled receptor</keyword>
<evidence type="ECO:0000256" key="7">
    <source>
        <dbReference type="ARBA" id="ARBA00023224"/>
    </source>
</evidence>
<feature type="transmembrane region" description="Helical" evidence="9">
    <location>
        <begin position="320"/>
        <end position="339"/>
    </location>
</feature>
<comment type="caution">
    <text evidence="11">The sequence shown here is derived from an EMBL/GenBank/DDBJ whole genome shotgun (WGS) entry which is preliminary data.</text>
</comment>
<proteinExistence type="inferred from homology"/>
<evidence type="ECO:0000256" key="4">
    <source>
        <dbReference type="ARBA" id="ARBA00023040"/>
    </source>
</evidence>
<feature type="transmembrane region" description="Helical" evidence="9">
    <location>
        <begin position="287"/>
        <end position="308"/>
    </location>
</feature>
<protein>
    <recommendedName>
        <fullName evidence="10">G-protein coupled receptors family 1 profile domain-containing protein</fullName>
    </recommendedName>
</protein>
<dbReference type="PRINTS" id="PR00237">
    <property type="entry name" value="GPCRRHODOPSN"/>
</dbReference>
<reference evidence="11 12" key="1">
    <citation type="submission" date="2018-04" db="EMBL/GenBank/DDBJ databases">
        <title>The genome of golden apple snail Pomacea canaliculata provides insight into stress tolerance and invasive adaptation.</title>
        <authorList>
            <person name="Liu C."/>
            <person name="Liu B."/>
            <person name="Ren Y."/>
            <person name="Zhang Y."/>
            <person name="Wang H."/>
            <person name="Li S."/>
            <person name="Jiang F."/>
            <person name="Yin L."/>
            <person name="Zhang G."/>
            <person name="Qian W."/>
            <person name="Fan W."/>
        </authorList>
    </citation>
    <scope>NUCLEOTIDE SEQUENCE [LARGE SCALE GENOMIC DNA]</scope>
    <source>
        <strain evidence="11">SZHN2017</strain>
        <tissue evidence="11">Muscle</tissue>
    </source>
</reference>
<dbReference type="GO" id="GO:0005886">
    <property type="term" value="C:plasma membrane"/>
    <property type="evidence" value="ECO:0007669"/>
    <property type="project" value="TreeGrafter"/>
</dbReference>
<dbReference type="OrthoDB" id="10037617at2759"/>
<dbReference type="AlphaFoldDB" id="A0A2T7P2M3"/>
<dbReference type="Proteomes" id="UP000245119">
    <property type="component" value="Linkage Group LG7"/>
</dbReference>
<feature type="transmembrane region" description="Helical" evidence="9">
    <location>
        <begin position="162"/>
        <end position="183"/>
    </location>
</feature>
<gene>
    <name evidence="11" type="ORF">C0Q70_12828</name>
</gene>
<dbReference type="PANTHER" id="PTHR45695">
    <property type="entry name" value="LEUCOKININ RECEPTOR-RELATED"/>
    <property type="match status" value="1"/>
</dbReference>
<dbReference type="Gene3D" id="1.20.1070.10">
    <property type="entry name" value="Rhodopsin 7-helix transmembrane proteins"/>
    <property type="match status" value="1"/>
</dbReference>
<evidence type="ECO:0000256" key="3">
    <source>
        <dbReference type="ARBA" id="ARBA00022989"/>
    </source>
</evidence>
<organism evidence="11 12">
    <name type="scientific">Pomacea canaliculata</name>
    <name type="common">Golden apple snail</name>
    <dbReference type="NCBI Taxonomy" id="400727"/>
    <lineage>
        <taxon>Eukaryota</taxon>
        <taxon>Metazoa</taxon>
        <taxon>Spiralia</taxon>
        <taxon>Lophotrochozoa</taxon>
        <taxon>Mollusca</taxon>
        <taxon>Gastropoda</taxon>
        <taxon>Caenogastropoda</taxon>
        <taxon>Architaenioglossa</taxon>
        <taxon>Ampullarioidea</taxon>
        <taxon>Ampullariidae</taxon>
        <taxon>Pomacea</taxon>
    </lineage>
</organism>
<evidence type="ECO:0000256" key="2">
    <source>
        <dbReference type="ARBA" id="ARBA00022692"/>
    </source>
</evidence>
<evidence type="ECO:0000313" key="12">
    <source>
        <dbReference type="Proteomes" id="UP000245119"/>
    </source>
</evidence>